<dbReference type="InterPro" id="IPR049730">
    <property type="entry name" value="SNF2/RAD54-like_C"/>
</dbReference>
<dbReference type="PANTHER" id="PTHR45766:SF6">
    <property type="entry name" value="SWI_SNF-RELATED MATRIX-ASSOCIATED ACTIN-DEPENDENT REGULATOR OF CHROMATIN SUBFAMILY A-LIKE PROTEIN 1"/>
    <property type="match status" value="1"/>
</dbReference>
<evidence type="ECO:0000256" key="3">
    <source>
        <dbReference type="ARBA" id="ARBA00022806"/>
    </source>
</evidence>
<dbReference type="PANTHER" id="PTHR45766">
    <property type="entry name" value="DNA ANNEALING HELICASE AND ENDONUCLEASE ZRANB3 FAMILY MEMBER"/>
    <property type="match status" value="1"/>
</dbReference>
<evidence type="ECO:0000259" key="6">
    <source>
        <dbReference type="PROSITE" id="PS51194"/>
    </source>
</evidence>
<protein>
    <submittedName>
        <fullName evidence="7">Helicase</fullName>
    </submittedName>
</protein>
<dbReference type="PROSITE" id="PS51194">
    <property type="entry name" value="HELICASE_CTER"/>
    <property type="match status" value="1"/>
</dbReference>
<reference evidence="7 8" key="1">
    <citation type="submission" date="2018-07" db="EMBL/GenBank/DDBJ databases">
        <title>Brachybacteriurn paraconglorneratum KCTC 9916.</title>
        <authorList>
            <person name="Li Y."/>
        </authorList>
    </citation>
    <scope>NUCLEOTIDE SEQUENCE [LARGE SCALE GENOMIC DNA]</scope>
    <source>
        <strain evidence="7 8">KCTC 9916</strain>
    </source>
</reference>
<dbReference type="Gene3D" id="3.40.50.10810">
    <property type="entry name" value="Tandem AAA-ATPase domain"/>
    <property type="match status" value="1"/>
</dbReference>
<dbReference type="SMART" id="SM00490">
    <property type="entry name" value="HELICc"/>
    <property type="match status" value="1"/>
</dbReference>
<dbReference type="GO" id="GO:0016787">
    <property type="term" value="F:hydrolase activity"/>
    <property type="evidence" value="ECO:0007669"/>
    <property type="project" value="UniProtKB-KW"/>
</dbReference>
<proteinExistence type="predicted"/>
<dbReference type="Gene3D" id="3.40.50.300">
    <property type="entry name" value="P-loop containing nucleotide triphosphate hydrolases"/>
    <property type="match status" value="1"/>
</dbReference>
<accession>A0A3R8RZ95</accession>
<dbReference type="InterPro" id="IPR057342">
    <property type="entry name" value="DEXDc_RapA"/>
</dbReference>
<dbReference type="InterPro" id="IPR038718">
    <property type="entry name" value="SNF2-like_sf"/>
</dbReference>
<evidence type="ECO:0000313" key="8">
    <source>
        <dbReference type="Proteomes" id="UP000274327"/>
    </source>
</evidence>
<dbReference type="GO" id="GO:0005524">
    <property type="term" value="F:ATP binding"/>
    <property type="evidence" value="ECO:0007669"/>
    <property type="project" value="UniProtKB-KW"/>
</dbReference>
<gene>
    <name evidence="7" type="ORF">DS079_07360</name>
</gene>
<evidence type="ECO:0000256" key="4">
    <source>
        <dbReference type="ARBA" id="ARBA00022840"/>
    </source>
</evidence>
<dbReference type="RefSeq" id="WP_126986178.1">
    <property type="nucleotide sequence ID" value="NZ_ML133853.1"/>
</dbReference>
<keyword evidence="2" id="KW-0378">Hydrolase</keyword>
<sequence length="972" mass="107473">MSIVEQRDDADVITPGSLVEVRDETWLVTSIDVTDDGPLYTVRGVSEFVEGTTASFYDSIDTIRALRPEDTRVVADTSPRYRNARLWLESTLRKSPLPIAHEGLTVAPLMLADDLPYQREAVETALDAERLRPRLLIADAVGLGKTLEIGMILSELIRRGRGRRILIVCPRHVLEQMQHEMWSRFAIPFVRLDSEGVQEVKQKLPATRNPFSYFEKVIVSMDTLKQDRFVHDLRNHRWDAVVIDESHNVTNQATQNNQLARVLAPNTDALILASATPHNGSSSSFAQLISLLEPTAVTPDGEIVEEAVSRLMVRRHRYSDSVKDVVGEKWAPRKEPDLVLVSPSPEELAVAEEIAGTWTHPPKGMSSPTSGSGAKLFPWTLAKAFLSSPVALRETVRSRLASLARKAGVDDVSAIPHTSGFAAERDALVRLEELNDACLPAGSPRSGKYRRLVDLLREKGVARNSPERVVVFAERVGTLGWLREHLIEDLGLKPDQVDVLHGGLTDTEQQAVVESFKQGTSPIRVLVTGDVASEGVNLHQQCHELVHFDIPWSLIRIEQRNGRIDRYGQTVPPQITALLLNLEEIHGFKGDLRVLARLLEREREAHTVLGDAASLMGKYDGDLEEKELVAVLQGAKALDDVLPEIQDLEPDDDPFLAALLAGDHLQPTNGRTGHRAATDDPSRTGLFGTDADFLIAGLTEIYGEPGRPPETGGIALQDARADGLISFVPSPDLQQRLRFLPQSYLKDRRVLEKVRLTPDRRTAESRLRAALNDRTGTSWPDTHYLGPQHPVLDWIADRSLASLGRGEIFAVAGTVKEPWVILQGSLVNRRGQTIAAQLLGVAEVDGTVHAIPHSSPAAMFQEIGLGPDSVGIAVPEAEEYDALVTKAVEKARGHLEDELSETARADAERRARTWIADMDRWEKAADERTGQSTLFRTTKHVLEIERELAEEMLPDSSFVRPLLVVVPAPNRK</sequence>
<organism evidence="7 8">
    <name type="scientific">Brachybacterium paraconglomeratum</name>
    <dbReference type="NCBI Taxonomy" id="173362"/>
    <lineage>
        <taxon>Bacteria</taxon>
        <taxon>Bacillati</taxon>
        <taxon>Actinomycetota</taxon>
        <taxon>Actinomycetes</taxon>
        <taxon>Micrococcales</taxon>
        <taxon>Dermabacteraceae</taxon>
        <taxon>Brachybacterium</taxon>
    </lineage>
</organism>
<feature type="domain" description="Helicase C-terminal" evidence="6">
    <location>
        <begin position="448"/>
        <end position="617"/>
    </location>
</feature>
<dbReference type="EMBL" id="QOCI01000004">
    <property type="protein sequence ID" value="RRR19150.1"/>
    <property type="molecule type" value="Genomic_DNA"/>
</dbReference>
<dbReference type="GO" id="GO:0004386">
    <property type="term" value="F:helicase activity"/>
    <property type="evidence" value="ECO:0007669"/>
    <property type="project" value="UniProtKB-KW"/>
</dbReference>
<dbReference type="InterPro" id="IPR014001">
    <property type="entry name" value="Helicase_ATP-bd"/>
</dbReference>
<dbReference type="Proteomes" id="UP000274327">
    <property type="component" value="Unassembled WGS sequence"/>
</dbReference>
<evidence type="ECO:0000256" key="1">
    <source>
        <dbReference type="ARBA" id="ARBA00022741"/>
    </source>
</evidence>
<dbReference type="SMART" id="SM00487">
    <property type="entry name" value="DEXDc"/>
    <property type="match status" value="1"/>
</dbReference>
<dbReference type="PROSITE" id="PS51192">
    <property type="entry name" value="HELICASE_ATP_BIND_1"/>
    <property type="match status" value="1"/>
</dbReference>
<dbReference type="Pfam" id="PF00271">
    <property type="entry name" value="Helicase_C"/>
    <property type="match status" value="1"/>
</dbReference>
<dbReference type="InterPro" id="IPR000330">
    <property type="entry name" value="SNF2_N"/>
</dbReference>
<evidence type="ECO:0000256" key="2">
    <source>
        <dbReference type="ARBA" id="ARBA00022801"/>
    </source>
</evidence>
<dbReference type="Pfam" id="PF00176">
    <property type="entry name" value="SNF2-rel_dom"/>
    <property type="match status" value="1"/>
</dbReference>
<dbReference type="AlphaFoldDB" id="A0A3R8RZ95"/>
<dbReference type="SUPFAM" id="SSF52540">
    <property type="entry name" value="P-loop containing nucleoside triphosphate hydrolases"/>
    <property type="match status" value="2"/>
</dbReference>
<dbReference type="InterPro" id="IPR001650">
    <property type="entry name" value="Helicase_C-like"/>
</dbReference>
<keyword evidence="1" id="KW-0547">Nucleotide-binding</keyword>
<evidence type="ECO:0000259" key="5">
    <source>
        <dbReference type="PROSITE" id="PS51192"/>
    </source>
</evidence>
<dbReference type="CDD" id="cd18793">
    <property type="entry name" value="SF2_C_SNF"/>
    <property type="match status" value="1"/>
</dbReference>
<comment type="caution">
    <text evidence="7">The sequence shown here is derived from an EMBL/GenBank/DDBJ whole genome shotgun (WGS) entry which is preliminary data.</text>
</comment>
<keyword evidence="8" id="KW-1185">Reference proteome</keyword>
<keyword evidence="3 7" id="KW-0347">Helicase</keyword>
<keyword evidence="4" id="KW-0067">ATP-binding</keyword>
<dbReference type="InterPro" id="IPR027417">
    <property type="entry name" value="P-loop_NTPase"/>
</dbReference>
<evidence type="ECO:0000313" key="7">
    <source>
        <dbReference type="EMBL" id="RRR19150.1"/>
    </source>
</evidence>
<dbReference type="GeneID" id="78120840"/>
<dbReference type="CDD" id="cd18011">
    <property type="entry name" value="DEXDc_RapA"/>
    <property type="match status" value="1"/>
</dbReference>
<feature type="domain" description="Helicase ATP-binding" evidence="5">
    <location>
        <begin position="126"/>
        <end position="295"/>
    </location>
</feature>
<name>A0A3R8RZ95_9MICO</name>